<keyword evidence="9" id="KW-0963">Cytoplasm</keyword>
<dbReference type="Gene3D" id="2.40.30.10">
    <property type="entry name" value="Translation factors"/>
    <property type="match status" value="1"/>
</dbReference>
<dbReference type="InterPro" id="IPR014729">
    <property type="entry name" value="Rossmann-like_a/b/a_fold"/>
</dbReference>
<name>A0A372MH92_9SPIR</name>
<dbReference type="FunFam" id="2.30.30.280:FF:000001">
    <property type="entry name" value="tRNA-specific 2-thiouridylase MnmA"/>
    <property type="match status" value="1"/>
</dbReference>
<dbReference type="EMBL" id="QUWK01000007">
    <property type="protein sequence ID" value="RFU94758.1"/>
    <property type="molecule type" value="Genomic_DNA"/>
</dbReference>
<evidence type="ECO:0000259" key="10">
    <source>
        <dbReference type="Pfam" id="PF20258"/>
    </source>
</evidence>
<comment type="function">
    <text evidence="9">Catalyzes the 2-thiolation of uridine at the wobble position (U34) of tRNA, leading to the formation of s(2)U34.</text>
</comment>
<dbReference type="RefSeq" id="WP_117330455.1">
    <property type="nucleotide sequence ID" value="NZ_QUWK01000007.1"/>
</dbReference>
<evidence type="ECO:0000256" key="1">
    <source>
        <dbReference type="ARBA" id="ARBA00022555"/>
    </source>
</evidence>
<evidence type="ECO:0000256" key="8">
    <source>
        <dbReference type="ARBA" id="ARBA00051542"/>
    </source>
</evidence>
<proteinExistence type="inferred from homology"/>
<feature type="active site" description="Nucleophile" evidence="9">
    <location>
        <position position="106"/>
    </location>
</feature>
<keyword evidence="2 9" id="KW-0808">Transferase</keyword>
<dbReference type="OrthoDB" id="9800696at2"/>
<dbReference type="NCBIfam" id="TIGR00420">
    <property type="entry name" value="trmU"/>
    <property type="match status" value="1"/>
</dbReference>
<dbReference type="Gene3D" id="3.40.50.620">
    <property type="entry name" value="HUPs"/>
    <property type="match status" value="1"/>
</dbReference>
<evidence type="ECO:0000313" key="13">
    <source>
        <dbReference type="Proteomes" id="UP000264002"/>
    </source>
</evidence>
<dbReference type="AlphaFoldDB" id="A0A372MH92"/>
<evidence type="ECO:0000256" key="3">
    <source>
        <dbReference type="ARBA" id="ARBA00022694"/>
    </source>
</evidence>
<dbReference type="InterPro" id="IPR046885">
    <property type="entry name" value="MnmA-like_C"/>
</dbReference>
<comment type="subcellular location">
    <subcellularLocation>
        <location evidence="9">Cytoplasm</location>
    </subcellularLocation>
</comment>
<comment type="catalytic activity">
    <reaction evidence="8 9">
        <text>S-sulfanyl-L-cysteinyl-[protein] + uridine(34) in tRNA + AH2 + ATP = 2-thiouridine(34) in tRNA + L-cysteinyl-[protein] + A + AMP + diphosphate + H(+)</text>
        <dbReference type="Rhea" id="RHEA:47032"/>
        <dbReference type="Rhea" id="RHEA-COMP:10131"/>
        <dbReference type="Rhea" id="RHEA-COMP:11726"/>
        <dbReference type="Rhea" id="RHEA-COMP:11727"/>
        <dbReference type="Rhea" id="RHEA-COMP:11728"/>
        <dbReference type="ChEBI" id="CHEBI:13193"/>
        <dbReference type="ChEBI" id="CHEBI:15378"/>
        <dbReference type="ChEBI" id="CHEBI:17499"/>
        <dbReference type="ChEBI" id="CHEBI:29950"/>
        <dbReference type="ChEBI" id="CHEBI:30616"/>
        <dbReference type="ChEBI" id="CHEBI:33019"/>
        <dbReference type="ChEBI" id="CHEBI:61963"/>
        <dbReference type="ChEBI" id="CHEBI:65315"/>
        <dbReference type="ChEBI" id="CHEBI:87170"/>
        <dbReference type="ChEBI" id="CHEBI:456215"/>
        <dbReference type="EC" id="2.8.1.13"/>
    </reaction>
</comment>
<dbReference type="Proteomes" id="UP000264002">
    <property type="component" value="Unassembled WGS sequence"/>
</dbReference>
<keyword evidence="7" id="KW-1015">Disulfide bond</keyword>
<feature type="domain" description="tRNA-specific 2-thiouridylase MnmA-like C-terminal" evidence="10">
    <location>
        <begin position="278"/>
        <end position="352"/>
    </location>
</feature>
<feature type="region of interest" description="Interaction with tRNA" evidence="9">
    <location>
        <begin position="154"/>
        <end position="156"/>
    </location>
</feature>
<gene>
    <name evidence="9 12" type="primary">mnmA</name>
    <name evidence="12" type="ORF">DYP60_07845</name>
</gene>
<dbReference type="EC" id="2.8.1.13" evidence="9"/>
<protein>
    <recommendedName>
        <fullName evidence="9">tRNA-specific 2-thiouridylase MnmA</fullName>
        <ecNumber evidence="9">2.8.1.13</ecNumber>
    </recommendedName>
</protein>
<dbReference type="Pfam" id="PF20259">
    <property type="entry name" value="tRNA_Me_trans_M"/>
    <property type="match status" value="1"/>
</dbReference>
<evidence type="ECO:0000256" key="9">
    <source>
        <dbReference type="HAMAP-Rule" id="MF_00144"/>
    </source>
</evidence>
<comment type="caution">
    <text evidence="12">The sequence shown here is derived from an EMBL/GenBank/DDBJ whole genome shotgun (WGS) entry which is preliminary data.</text>
</comment>
<comment type="caution">
    <text evidence="9">Lacks conserved residue(s) required for the propagation of feature annotation.</text>
</comment>
<feature type="site" description="Interaction with tRNA" evidence="9">
    <location>
        <position position="336"/>
    </location>
</feature>
<feature type="binding site" evidence="9">
    <location>
        <begin position="6"/>
        <end position="13"/>
    </location>
    <ligand>
        <name>ATP</name>
        <dbReference type="ChEBI" id="CHEBI:30616"/>
    </ligand>
</feature>
<evidence type="ECO:0000256" key="7">
    <source>
        <dbReference type="ARBA" id="ARBA00023157"/>
    </source>
</evidence>
<evidence type="ECO:0000313" key="12">
    <source>
        <dbReference type="EMBL" id="RFU94758.1"/>
    </source>
</evidence>
<organism evidence="12 13">
    <name type="scientific">Sphaerochaeta halotolerans</name>
    <dbReference type="NCBI Taxonomy" id="2293840"/>
    <lineage>
        <taxon>Bacteria</taxon>
        <taxon>Pseudomonadati</taxon>
        <taxon>Spirochaetota</taxon>
        <taxon>Spirochaetia</taxon>
        <taxon>Spirochaetales</taxon>
        <taxon>Sphaerochaetaceae</taxon>
        <taxon>Sphaerochaeta</taxon>
    </lineage>
</organism>
<dbReference type="CDD" id="cd01998">
    <property type="entry name" value="MnmA_TRMU-like"/>
    <property type="match status" value="1"/>
</dbReference>
<keyword evidence="13" id="KW-1185">Reference proteome</keyword>
<evidence type="ECO:0000256" key="2">
    <source>
        <dbReference type="ARBA" id="ARBA00022679"/>
    </source>
</evidence>
<feature type="binding site" evidence="9">
    <location>
        <position position="32"/>
    </location>
    <ligand>
        <name>ATP</name>
        <dbReference type="ChEBI" id="CHEBI:30616"/>
    </ligand>
</feature>
<dbReference type="NCBIfam" id="NF001138">
    <property type="entry name" value="PRK00143.1"/>
    <property type="match status" value="1"/>
</dbReference>
<keyword evidence="1 9" id="KW-0820">tRNA-binding</keyword>
<keyword evidence="4 9" id="KW-0547">Nucleotide-binding</keyword>
<evidence type="ECO:0000256" key="6">
    <source>
        <dbReference type="ARBA" id="ARBA00022884"/>
    </source>
</evidence>
<feature type="site" description="Interaction with tRNA" evidence="9">
    <location>
        <position position="133"/>
    </location>
</feature>
<dbReference type="InterPro" id="IPR023382">
    <property type="entry name" value="MnmA-like_central_sf"/>
</dbReference>
<accession>A0A372MH92</accession>
<dbReference type="Gene3D" id="2.30.30.280">
    <property type="entry name" value="Adenine nucleotide alpha hydrolases-like domains"/>
    <property type="match status" value="1"/>
</dbReference>
<dbReference type="GO" id="GO:0002143">
    <property type="term" value="P:tRNA wobble position uridine thiolation"/>
    <property type="evidence" value="ECO:0007669"/>
    <property type="project" value="TreeGrafter"/>
</dbReference>
<feature type="binding site" evidence="9">
    <location>
        <position position="132"/>
    </location>
    <ligand>
        <name>ATP</name>
        <dbReference type="ChEBI" id="CHEBI:30616"/>
    </ligand>
</feature>
<keyword evidence="3 9" id="KW-0819">tRNA processing</keyword>
<sequence>MKVLVGMSGGIDSSVAAYLLKQQGHEVTGVTMTIWNKRAHLTRPLGSTSCFAPDKSEDIKAIKRICKMIGIEHHVLELSDQFEDVVLANFKNEYMDGRTPNPCVWCNAKIKFGAMVDYARESGLVFDKFATGHYARITEKNGRYAITRAVDPKKDQSYFLYRLSQSQLATTLFPLGSMNKEETRAIDVAQGFHEVYQEESQDFYDGDYTDLLEVENKRGNIVTQSGEVLGTHDGIWHYTIGQRKGLGIAAERPLYVLQLDAQKNEVVVGFVEETLQSTVTANDVVWSGKASLEGEVGVQAKIRSTGYPTEARAHMNSDGTITAVFSDSVKAATVGQSLVLYEGDRILAGGIIKEAF</sequence>
<dbReference type="InterPro" id="IPR046884">
    <property type="entry name" value="MnmA-like_central"/>
</dbReference>
<dbReference type="GO" id="GO:0005737">
    <property type="term" value="C:cytoplasm"/>
    <property type="evidence" value="ECO:0007669"/>
    <property type="project" value="UniProtKB-SubCell"/>
</dbReference>
<feature type="domain" description="tRNA-specific 2-thiouridylase MnmA-like central" evidence="11">
    <location>
        <begin position="214"/>
        <end position="269"/>
    </location>
</feature>
<evidence type="ECO:0000256" key="4">
    <source>
        <dbReference type="ARBA" id="ARBA00022741"/>
    </source>
</evidence>
<comment type="similarity">
    <text evidence="9">Belongs to the MnmA/TRMU family.</text>
</comment>
<dbReference type="InterPro" id="IPR004506">
    <property type="entry name" value="MnmA-like"/>
</dbReference>
<evidence type="ECO:0000256" key="5">
    <source>
        <dbReference type="ARBA" id="ARBA00022840"/>
    </source>
</evidence>
<dbReference type="Pfam" id="PF03054">
    <property type="entry name" value="tRNA_Me_trans"/>
    <property type="match status" value="1"/>
</dbReference>
<reference evidence="12 13" key="2">
    <citation type="submission" date="2018-09" db="EMBL/GenBank/DDBJ databases">
        <title>Genome of Sphaerochaeta halotolerans strain 4-11.</title>
        <authorList>
            <person name="Nazina T.N."/>
            <person name="Sokolova D.S."/>
        </authorList>
    </citation>
    <scope>NUCLEOTIDE SEQUENCE [LARGE SCALE GENOMIC DNA]</scope>
    <source>
        <strain evidence="12 13">4-11</strain>
    </source>
</reference>
<dbReference type="HAMAP" id="MF_00144">
    <property type="entry name" value="tRNA_thiouridyl_MnmA"/>
    <property type="match status" value="1"/>
</dbReference>
<evidence type="ECO:0000259" key="11">
    <source>
        <dbReference type="Pfam" id="PF20259"/>
    </source>
</evidence>
<dbReference type="GO" id="GO:0103016">
    <property type="term" value="F:tRNA-uridine 2-sulfurtransferase activity"/>
    <property type="evidence" value="ECO:0007669"/>
    <property type="project" value="UniProtKB-EC"/>
</dbReference>
<dbReference type="GO" id="GO:0000049">
    <property type="term" value="F:tRNA binding"/>
    <property type="evidence" value="ECO:0007669"/>
    <property type="project" value="UniProtKB-KW"/>
</dbReference>
<keyword evidence="6 9" id="KW-0694">RNA-binding</keyword>
<dbReference type="PANTHER" id="PTHR11933:SF5">
    <property type="entry name" value="MITOCHONDRIAL TRNA-SPECIFIC 2-THIOURIDYLASE 1"/>
    <property type="match status" value="1"/>
</dbReference>
<keyword evidence="5 9" id="KW-0067">ATP-binding</keyword>
<dbReference type="GO" id="GO:0005524">
    <property type="term" value="F:ATP binding"/>
    <property type="evidence" value="ECO:0007669"/>
    <property type="project" value="UniProtKB-KW"/>
</dbReference>
<dbReference type="PANTHER" id="PTHR11933">
    <property type="entry name" value="TRNA 5-METHYLAMINOMETHYL-2-THIOURIDYLATE -METHYLTRANSFERASE"/>
    <property type="match status" value="1"/>
</dbReference>
<dbReference type="SUPFAM" id="SSF52402">
    <property type="entry name" value="Adenine nucleotide alpha hydrolases-like"/>
    <property type="match status" value="1"/>
</dbReference>
<reference evidence="13" key="1">
    <citation type="submission" date="2018-08" db="EMBL/GenBank/DDBJ databases">
        <authorList>
            <person name="Grouzdev D.S."/>
            <person name="Krutkina M.S."/>
        </authorList>
    </citation>
    <scope>NUCLEOTIDE SEQUENCE [LARGE SCALE GENOMIC DNA]</scope>
    <source>
        <strain evidence="13">4-11</strain>
    </source>
</reference>
<dbReference type="Pfam" id="PF20258">
    <property type="entry name" value="tRNA_Me_trans_C"/>
    <property type="match status" value="1"/>
</dbReference>